<accession>A0A6B0RN91</accession>
<sequence>MQGAGDLLEDGFDKCKASPYYGEGRFKSVTHPPSSYRDLFKTGRVSEPCVHKPLSAGSALQLRDARAGCQAAMTRDEGMRGNVPDLNFMDFIGQDTQWTVGRKLMQVNDSLTSEDAGPRSSKNCTEPGDLSKAQDMSKLRKGETKEPCISSFCKKTEPLSTRQIFSFAVN</sequence>
<reference evidence="2" key="1">
    <citation type="submission" date="2019-10" db="EMBL/GenBank/DDBJ databases">
        <title>The sequence and de novo assembly of the wild yak genome.</title>
        <authorList>
            <person name="Liu Y."/>
        </authorList>
    </citation>
    <scope>NUCLEOTIDE SEQUENCE [LARGE SCALE GENOMIC DNA]</scope>
    <source>
        <strain evidence="2">WY2019</strain>
    </source>
</reference>
<evidence type="ECO:0000256" key="1">
    <source>
        <dbReference type="SAM" id="MobiDB-lite"/>
    </source>
</evidence>
<feature type="region of interest" description="Disordered" evidence="1">
    <location>
        <begin position="111"/>
        <end position="141"/>
    </location>
</feature>
<gene>
    <name evidence="2" type="ORF">E5288_WYG001757</name>
</gene>
<comment type="caution">
    <text evidence="2">The sequence shown here is derived from an EMBL/GenBank/DDBJ whole genome shotgun (WGS) entry which is preliminary data.</text>
</comment>
<organism evidence="2 3">
    <name type="scientific">Bos mutus</name>
    <name type="common">wild yak</name>
    <dbReference type="NCBI Taxonomy" id="72004"/>
    <lineage>
        <taxon>Eukaryota</taxon>
        <taxon>Metazoa</taxon>
        <taxon>Chordata</taxon>
        <taxon>Craniata</taxon>
        <taxon>Vertebrata</taxon>
        <taxon>Euteleostomi</taxon>
        <taxon>Mammalia</taxon>
        <taxon>Eutheria</taxon>
        <taxon>Laurasiatheria</taxon>
        <taxon>Artiodactyla</taxon>
        <taxon>Ruminantia</taxon>
        <taxon>Pecora</taxon>
        <taxon>Bovidae</taxon>
        <taxon>Bovinae</taxon>
        <taxon>Bos</taxon>
    </lineage>
</organism>
<dbReference type="AlphaFoldDB" id="A0A6B0RN91"/>
<keyword evidence="3" id="KW-1185">Reference proteome</keyword>
<name>A0A6B0RN91_9CETA</name>
<dbReference type="EMBL" id="VBQZ03000072">
    <property type="protein sequence ID" value="MXQ91620.1"/>
    <property type="molecule type" value="Genomic_DNA"/>
</dbReference>
<evidence type="ECO:0000313" key="3">
    <source>
        <dbReference type="Proteomes" id="UP000322234"/>
    </source>
</evidence>
<evidence type="ECO:0000313" key="2">
    <source>
        <dbReference type="EMBL" id="MXQ91620.1"/>
    </source>
</evidence>
<proteinExistence type="predicted"/>
<dbReference type="Proteomes" id="UP000322234">
    <property type="component" value="Unassembled WGS sequence"/>
</dbReference>
<protein>
    <submittedName>
        <fullName evidence="2">Uncharacterized protein</fullName>
    </submittedName>
</protein>